<dbReference type="SMART" id="SM01321">
    <property type="entry name" value="Y1_Tnp"/>
    <property type="match status" value="1"/>
</dbReference>
<organism evidence="2 3">
    <name type="scientific">Mucilaginibacter terrae</name>
    <dbReference type="NCBI Taxonomy" id="1955052"/>
    <lineage>
        <taxon>Bacteria</taxon>
        <taxon>Pseudomonadati</taxon>
        <taxon>Bacteroidota</taxon>
        <taxon>Sphingobacteriia</taxon>
        <taxon>Sphingobacteriales</taxon>
        <taxon>Sphingobacteriaceae</taxon>
        <taxon>Mucilaginibacter</taxon>
    </lineage>
</organism>
<dbReference type="Gene3D" id="3.30.70.1290">
    <property type="entry name" value="Transposase IS200-like"/>
    <property type="match status" value="1"/>
</dbReference>
<dbReference type="PANTHER" id="PTHR36966">
    <property type="entry name" value="REP-ASSOCIATED TYROSINE TRANSPOSASE"/>
    <property type="match status" value="1"/>
</dbReference>
<dbReference type="NCBIfam" id="NF047646">
    <property type="entry name" value="REP_Tyr_transpos"/>
    <property type="match status" value="1"/>
</dbReference>
<dbReference type="InterPro" id="IPR052715">
    <property type="entry name" value="RAYT_transposase"/>
</dbReference>
<evidence type="ECO:0000313" key="2">
    <source>
        <dbReference type="EMBL" id="MDT3404162.1"/>
    </source>
</evidence>
<dbReference type="Pfam" id="PF01797">
    <property type="entry name" value="Y1_Tnp"/>
    <property type="match status" value="1"/>
</dbReference>
<evidence type="ECO:0000259" key="1">
    <source>
        <dbReference type="SMART" id="SM01321"/>
    </source>
</evidence>
<evidence type="ECO:0000313" key="3">
    <source>
        <dbReference type="Proteomes" id="UP001258315"/>
    </source>
</evidence>
<proteinExistence type="predicted"/>
<feature type="domain" description="Transposase IS200-like" evidence="1">
    <location>
        <begin position="11"/>
        <end position="148"/>
    </location>
</feature>
<dbReference type="SUPFAM" id="SSF143422">
    <property type="entry name" value="Transposase IS200-like"/>
    <property type="match status" value="1"/>
</dbReference>
<dbReference type="PANTHER" id="PTHR36966:SF1">
    <property type="entry name" value="REP-ASSOCIATED TYROSINE TRANSPOSASE"/>
    <property type="match status" value="1"/>
</dbReference>
<reference evidence="3" key="1">
    <citation type="submission" date="2023-07" db="EMBL/GenBank/DDBJ databases">
        <title>Functional and genomic diversity of the sorghum phyllosphere microbiome.</title>
        <authorList>
            <person name="Shade A."/>
        </authorList>
    </citation>
    <scope>NUCLEOTIDE SEQUENCE [LARGE SCALE GENOMIC DNA]</scope>
    <source>
        <strain evidence="3">SORGH_AS_0422</strain>
    </source>
</reference>
<dbReference type="RefSeq" id="WP_311951499.1">
    <property type="nucleotide sequence ID" value="NZ_JAVLVU010000001.1"/>
</dbReference>
<accession>A0ABU3GWM3</accession>
<gene>
    <name evidence="2" type="ORF">QE417_003234</name>
</gene>
<keyword evidence="3" id="KW-1185">Reference proteome</keyword>
<comment type="caution">
    <text evidence="2">The sequence shown here is derived from an EMBL/GenBank/DDBJ whole genome shotgun (WGS) entry which is preliminary data.</text>
</comment>
<dbReference type="Proteomes" id="UP001258315">
    <property type="component" value="Unassembled WGS sequence"/>
</dbReference>
<dbReference type="InterPro" id="IPR002686">
    <property type="entry name" value="Transposase_17"/>
</dbReference>
<protein>
    <submittedName>
        <fullName evidence="2">Transposase</fullName>
    </submittedName>
</protein>
<name>A0ABU3GWM3_9SPHI</name>
<dbReference type="EMBL" id="JAVLVU010000001">
    <property type="protein sequence ID" value="MDT3404162.1"/>
    <property type="molecule type" value="Genomic_DNA"/>
</dbReference>
<dbReference type="InterPro" id="IPR036515">
    <property type="entry name" value="Transposase_17_sf"/>
</dbReference>
<sequence length="186" mass="22171">MSNKYKFGNNEKLYFISFSVVYWIDLFIRNDFKQILINSWNYCKKNKGLEIYGWCIMTSHVHMIIGSGQDNLSDIVRDMKRHTSQQLKEAIMHHPQESRKQWMLWMKQRAGKRNGNNANFQLWQQDNHPIELNTHQILHQKLDYIHNNPIEAGFVEKPEDYLYSSARNYYGLSSMMDVILIDPLVV</sequence>